<reference evidence="2 3" key="1">
    <citation type="submission" date="2019-07" db="EMBL/GenBank/DDBJ databases">
        <title>Whole genome shotgun sequence of Cellulomonas aerilata NBRC 106308.</title>
        <authorList>
            <person name="Hosoyama A."/>
            <person name="Uohara A."/>
            <person name="Ohji S."/>
            <person name="Ichikawa N."/>
        </authorList>
    </citation>
    <scope>NUCLEOTIDE SEQUENCE [LARGE SCALE GENOMIC DNA]</scope>
    <source>
        <strain evidence="2 3">NBRC 106308</strain>
    </source>
</reference>
<comment type="caution">
    <text evidence="2">The sequence shown here is derived from an EMBL/GenBank/DDBJ whole genome shotgun (WGS) entry which is preliminary data.</text>
</comment>
<accession>A0A512DEP5</accession>
<evidence type="ECO:0000313" key="2">
    <source>
        <dbReference type="EMBL" id="GEO34948.1"/>
    </source>
</evidence>
<feature type="domain" description="AB hydrolase-1" evidence="1">
    <location>
        <begin position="42"/>
        <end position="153"/>
    </location>
</feature>
<dbReference type="PANTHER" id="PTHR43798:SF29">
    <property type="entry name" value="AB HYDROLASE-1 DOMAIN-CONTAINING PROTEIN"/>
    <property type="match status" value="1"/>
</dbReference>
<dbReference type="PANTHER" id="PTHR43798">
    <property type="entry name" value="MONOACYLGLYCEROL LIPASE"/>
    <property type="match status" value="1"/>
</dbReference>
<dbReference type="Gene3D" id="3.40.50.1820">
    <property type="entry name" value="alpha/beta hydrolase"/>
    <property type="match status" value="1"/>
</dbReference>
<protein>
    <submittedName>
        <fullName evidence="2">Putative hydrolase, alpha/beta fold protein</fullName>
    </submittedName>
</protein>
<keyword evidence="3" id="KW-1185">Reference proteome</keyword>
<keyword evidence="2" id="KW-0378">Hydrolase</keyword>
<organism evidence="2 3">
    <name type="scientific">Cellulomonas aerilata</name>
    <dbReference type="NCBI Taxonomy" id="515326"/>
    <lineage>
        <taxon>Bacteria</taxon>
        <taxon>Bacillati</taxon>
        <taxon>Actinomycetota</taxon>
        <taxon>Actinomycetes</taxon>
        <taxon>Micrococcales</taxon>
        <taxon>Cellulomonadaceae</taxon>
        <taxon>Cellulomonas</taxon>
    </lineage>
</organism>
<dbReference type="InterPro" id="IPR050266">
    <property type="entry name" value="AB_hydrolase_sf"/>
</dbReference>
<dbReference type="EMBL" id="BJYY01000016">
    <property type="protein sequence ID" value="GEO34948.1"/>
    <property type="molecule type" value="Genomic_DNA"/>
</dbReference>
<dbReference type="GO" id="GO:0016787">
    <property type="term" value="F:hydrolase activity"/>
    <property type="evidence" value="ECO:0007669"/>
    <property type="project" value="UniProtKB-KW"/>
</dbReference>
<dbReference type="InterPro" id="IPR029058">
    <property type="entry name" value="AB_hydrolase_fold"/>
</dbReference>
<sequence>MSEVPGSRRPASRVHQVSTRLGRLAVREYSTREDQATGSALLWHSMFTDSRSWSRVAPALAEHRRLLIVDGPGYGHSAELTRRSSIEESAEAAVQVLESLQDGPVDWVGNAWGGHTGLHLAATAPQRVRSLVAISSPVQPVSRAERRQIELMTRLLRVVGPVGPLRDAIAAVQLADPRGSLRPLVDSGLRTLSRRSLANTVDSFIVGRTDLSWALPLITAPTLVVATDAREDFTPEQAEATARAIPGGRWTVVHGSGVLAPLEQPAWTAETIIDFWTSLDGV</sequence>
<dbReference type="AlphaFoldDB" id="A0A512DEP5"/>
<dbReference type="Pfam" id="PF00561">
    <property type="entry name" value="Abhydrolase_1"/>
    <property type="match status" value="1"/>
</dbReference>
<proteinExistence type="predicted"/>
<gene>
    <name evidence="2" type="ORF">CAE01nite_26730</name>
</gene>
<evidence type="ECO:0000259" key="1">
    <source>
        <dbReference type="Pfam" id="PF00561"/>
    </source>
</evidence>
<dbReference type="SUPFAM" id="SSF53474">
    <property type="entry name" value="alpha/beta-Hydrolases"/>
    <property type="match status" value="1"/>
</dbReference>
<dbReference type="PRINTS" id="PR00111">
    <property type="entry name" value="ABHYDROLASE"/>
</dbReference>
<evidence type="ECO:0000313" key="3">
    <source>
        <dbReference type="Proteomes" id="UP000321181"/>
    </source>
</evidence>
<dbReference type="Proteomes" id="UP000321181">
    <property type="component" value="Unassembled WGS sequence"/>
</dbReference>
<dbReference type="InterPro" id="IPR000073">
    <property type="entry name" value="AB_hydrolase_1"/>
</dbReference>
<name>A0A512DEP5_9CELL</name>